<evidence type="ECO:0000313" key="3">
    <source>
        <dbReference type="Proteomes" id="UP000436088"/>
    </source>
</evidence>
<comment type="caution">
    <text evidence="2">The sequence shown here is derived from an EMBL/GenBank/DDBJ whole genome shotgun (WGS) entry which is preliminary data.</text>
</comment>
<feature type="region of interest" description="Disordered" evidence="1">
    <location>
        <begin position="34"/>
        <end position="53"/>
    </location>
</feature>
<accession>A0A6A3BS26</accession>
<proteinExistence type="predicted"/>
<evidence type="ECO:0000313" key="2">
    <source>
        <dbReference type="EMBL" id="KAE8717699.1"/>
    </source>
</evidence>
<dbReference type="AlphaFoldDB" id="A0A6A3BS26"/>
<keyword evidence="3" id="KW-1185">Reference proteome</keyword>
<dbReference type="Proteomes" id="UP000436088">
    <property type="component" value="Unassembled WGS sequence"/>
</dbReference>
<dbReference type="EMBL" id="VEPZ02000823">
    <property type="protein sequence ID" value="KAE8717699.1"/>
    <property type="molecule type" value="Genomic_DNA"/>
</dbReference>
<sequence length="73" mass="8271">MSSSCSSNAWESAYWRAAAEWGVGSATTNTFRAGGVTINGPQTSSKNAPERERVEVQVETMARNMRLPFWWWW</sequence>
<evidence type="ECO:0000256" key="1">
    <source>
        <dbReference type="SAM" id="MobiDB-lite"/>
    </source>
</evidence>
<gene>
    <name evidence="2" type="ORF">F3Y22_tig00110044pilonHSYRG00438</name>
</gene>
<reference evidence="2" key="1">
    <citation type="submission" date="2019-09" db="EMBL/GenBank/DDBJ databases">
        <title>Draft genome information of white flower Hibiscus syriacus.</title>
        <authorList>
            <person name="Kim Y.-M."/>
        </authorList>
    </citation>
    <scope>NUCLEOTIDE SEQUENCE [LARGE SCALE GENOMIC DNA]</scope>
    <source>
        <strain evidence="2">YM2019G1</strain>
    </source>
</reference>
<organism evidence="2 3">
    <name type="scientific">Hibiscus syriacus</name>
    <name type="common">Rose of Sharon</name>
    <dbReference type="NCBI Taxonomy" id="106335"/>
    <lineage>
        <taxon>Eukaryota</taxon>
        <taxon>Viridiplantae</taxon>
        <taxon>Streptophyta</taxon>
        <taxon>Embryophyta</taxon>
        <taxon>Tracheophyta</taxon>
        <taxon>Spermatophyta</taxon>
        <taxon>Magnoliopsida</taxon>
        <taxon>eudicotyledons</taxon>
        <taxon>Gunneridae</taxon>
        <taxon>Pentapetalae</taxon>
        <taxon>rosids</taxon>
        <taxon>malvids</taxon>
        <taxon>Malvales</taxon>
        <taxon>Malvaceae</taxon>
        <taxon>Malvoideae</taxon>
        <taxon>Hibiscus</taxon>
    </lineage>
</organism>
<name>A0A6A3BS26_HIBSY</name>
<protein>
    <submittedName>
        <fullName evidence="2">Uncharacterized protein</fullName>
    </submittedName>
</protein>